<dbReference type="Gene3D" id="3.30.450.40">
    <property type="match status" value="1"/>
</dbReference>
<reference evidence="3 5" key="3">
    <citation type="journal article" date="2022" name="BMC Genomics">
        <title>Comparative genome analysis of mycobacteria focusing on tRNA and non-coding RNA.</title>
        <authorList>
            <person name="Behra P.R.K."/>
            <person name="Pettersson B.M.F."/>
            <person name="Ramesh M."/>
            <person name="Das S."/>
            <person name="Dasgupta S."/>
            <person name="Kirsebom L.A."/>
        </authorList>
    </citation>
    <scope>NUCLEOTIDE SEQUENCE [LARGE SCALE GENOMIC DNA]</scope>
    <source>
        <strain evidence="3 5">DSM 44677</strain>
    </source>
</reference>
<dbReference type="Proteomes" id="UP000466683">
    <property type="component" value="Chromosome"/>
</dbReference>
<feature type="transmembrane region" description="Helical" evidence="1">
    <location>
        <begin position="7"/>
        <end position="28"/>
    </location>
</feature>
<evidence type="ECO:0000313" key="4">
    <source>
        <dbReference type="Proteomes" id="UP000466683"/>
    </source>
</evidence>
<keyword evidence="1" id="KW-0472">Membrane</keyword>
<keyword evidence="4" id="KW-1185">Reference proteome</keyword>
<evidence type="ECO:0000313" key="5">
    <source>
        <dbReference type="Proteomes" id="UP001162885"/>
    </source>
</evidence>
<keyword evidence="1" id="KW-1133">Transmembrane helix</keyword>
<dbReference type="Proteomes" id="UP001162885">
    <property type="component" value="Chromosome"/>
</dbReference>
<feature type="transmembrane region" description="Helical" evidence="1">
    <location>
        <begin position="40"/>
        <end position="59"/>
    </location>
</feature>
<reference evidence="2" key="2">
    <citation type="submission" date="2020-02" db="EMBL/GenBank/DDBJ databases">
        <authorList>
            <person name="Matsumoto Y."/>
            <person name="Motooka D."/>
            <person name="Nakamura S."/>
        </authorList>
    </citation>
    <scope>NUCLEOTIDE SEQUENCE</scope>
    <source>
        <strain evidence="2">JCM 15653</strain>
    </source>
</reference>
<proteinExistence type="predicted"/>
<evidence type="ECO:0000313" key="2">
    <source>
        <dbReference type="EMBL" id="BBX93105.1"/>
    </source>
</evidence>
<organism evidence="3 5">
    <name type="scientific">Mycolicibacterium boenickei</name>
    <dbReference type="NCBI Taxonomy" id="146017"/>
    <lineage>
        <taxon>Bacteria</taxon>
        <taxon>Bacillati</taxon>
        <taxon>Actinomycetota</taxon>
        <taxon>Actinomycetes</taxon>
        <taxon>Mycobacteriales</taxon>
        <taxon>Mycobacteriaceae</taxon>
        <taxon>Mycolicibacterium</taxon>
    </lineage>
</organism>
<name>A0AAX2ZQH9_9MYCO</name>
<dbReference type="InterPro" id="IPR029016">
    <property type="entry name" value="GAF-like_dom_sf"/>
</dbReference>
<gene>
    <name evidence="3" type="ORF">H5U98_17630</name>
    <name evidence="2" type="ORF">MBOE_47540</name>
</gene>
<keyword evidence="1" id="KW-0812">Transmembrane</keyword>
<evidence type="ECO:0000256" key="1">
    <source>
        <dbReference type="SAM" id="Phobius"/>
    </source>
</evidence>
<sequence length="259" mass="28289">MAVKWGTLSRFILTVVAIVGVPTCTLFVKRADGTYDWRWFGGQIFFVLLAAGVPAYAAWRRKRTEISDLTRSRLHLSFTLNPVLRRIVRRTVEDPAALRNEIRAIVVRAAADIVGPGLMTRSCYFELVEVTAQPAQAAPLKQLVLEEQAGRADPVLSEFTSATPRGADAIKLVMTDGQVRCRDVIKEPLPHWADDGDQTYKTFISVAVVGHGTAYGMLTVDAPKAGDLDKRDVYLLRAMAGLIAVANTIAQVVPGAGQQ</sequence>
<evidence type="ECO:0000313" key="3">
    <source>
        <dbReference type="EMBL" id="UNB97421.1"/>
    </source>
</evidence>
<dbReference type="AlphaFoldDB" id="A0AAX2ZQH9"/>
<feature type="transmembrane region" description="Helical" evidence="1">
    <location>
        <begin position="234"/>
        <end position="253"/>
    </location>
</feature>
<dbReference type="SUPFAM" id="SSF55781">
    <property type="entry name" value="GAF domain-like"/>
    <property type="match status" value="1"/>
</dbReference>
<accession>A0AAX2ZQH9</accession>
<protein>
    <submittedName>
        <fullName evidence="3">GAF domain-containing protein</fullName>
    </submittedName>
</protein>
<dbReference type="RefSeq" id="WP_077739145.1">
    <property type="nucleotide sequence ID" value="NZ_AP022579.1"/>
</dbReference>
<dbReference type="EMBL" id="AP022579">
    <property type="protein sequence ID" value="BBX93105.1"/>
    <property type="molecule type" value="Genomic_DNA"/>
</dbReference>
<reference evidence="2 4" key="1">
    <citation type="journal article" date="2019" name="Emerg. Microbes Infect.">
        <title>Comprehensive subspecies identification of 175 nontuberculous mycobacteria species based on 7547 genomic profiles.</title>
        <authorList>
            <person name="Matsumoto Y."/>
            <person name="Kinjo T."/>
            <person name="Motooka D."/>
            <person name="Nabeya D."/>
            <person name="Jung N."/>
            <person name="Uechi K."/>
            <person name="Horii T."/>
            <person name="Iida T."/>
            <person name="Fujita J."/>
            <person name="Nakamura S."/>
        </authorList>
    </citation>
    <scope>NUCLEOTIDE SEQUENCE [LARGE SCALE GENOMIC DNA]</scope>
    <source>
        <strain evidence="2 4">JCM 15653</strain>
    </source>
</reference>
<dbReference type="EMBL" id="CP060016">
    <property type="protein sequence ID" value="UNB97421.1"/>
    <property type="molecule type" value="Genomic_DNA"/>
</dbReference>